<proteinExistence type="predicted"/>
<dbReference type="Pfam" id="PF00383">
    <property type="entry name" value="dCMP_cyt_deam_1"/>
    <property type="match status" value="1"/>
</dbReference>
<dbReference type="GO" id="GO:0003824">
    <property type="term" value="F:catalytic activity"/>
    <property type="evidence" value="ECO:0007669"/>
    <property type="project" value="InterPro"/>
</dbReference>
<dbReference type="EMBL" id="LR798243">
    <property type="protein sequence ID" value="CAB5215147.1"/>
    <property type="molecule type" value="Genomic_DNA"/>
</dbReference>
<evidence type="ECO:0000313" key="2">
    <source>
        <dbReference type="EMBL" id="CAB5215147.1"/>
    </source>
</evidence>
<sequence length="215" mass="23929">MIINEILTAPSNNPQDELDSILAKCCELVLNGQEQDADFYGMIGSCIVFPDGQLIYGINYEAEDGTRVHAERAALERCTDVSPECIVVTTLSPCNTDQYPNHPDRHGEDCQKLLDSYGIKHVYCGYKNPEENQDSSIETGNSKLRELCKKFADTFLKENFHDGKVKGRSRPGRVKRSGASCNGSVTSLRAKARKASGERAKMYHWCANMKSGKKK</sequence>
<dbReference type="InterPro" id="IPR002125">
    <property type="entry name" value="CMP_dCMP_dom"/>
</dbReference>
<dbReference type="SUPFAM" id="SSF53927">
    <property type="entry name" value="Cytidine deaminase-like"/>
    <property type="match status" value="1"/>
</dbReference>
<name>A0A6J7WI66_9CAUD</name>
<feature type="domain" description="CMP/dCMP-type deaminase" evidence="1">
    <location>
        <begin position="40"/>
        <end position="125"/>
    </location>
</feature>
<gene>
    <name evidence="2" type="ORF">UFOVP190_417</name>
</gene>
<dbReference type="InterPro" id="IPR016193">
    <property type="entry name" value="Cytidine_deaminase-like"/>
</dbReference>
<protein>
    <submittedName>
        <fullName evidence="2">Cytidine and deoxycytidylate deaminase domain containing protein</fullName>
    </submittedName>
</protein>
<organism evidence="2">
    <name type="scientific">uncultured Caudovirales phage</name>
    <dbReference type="NCBI Taxonomy" id="2100421"/>
    <lineage>
        <taxon>Viruses</taxon>
        <taxon>Duplodnaviria</taxon>
        <taxon>Heunggongvirae</taxon>
        <taxon>Uroviricota</taxon>
        <taxon>Caudoviricetes</taxon>
        <taxon>Peduoviridae</taxon>
        <taxon>Maltschvirus</taxon>
        <taxon>Maltschvirus maltsch</taxon>
    </lineage>
</organism>
<evidence type="ECO:0000259" key="1">
    <source>
        <dbReference type="Pfam" id="PF00383"/>
    </source>
</evidence>
<dbReference type="Gene3D" id="3.40.140.10">
    <property type="entry name" value="Cytidine Deaminase, domain 2"/>
    <property type="match status" value="1"/>
</dbReference>
<accession>A0A6J7WI66</accession>
<reference evidence="2" key="1">
    <citation type="submission" date="2020-05" db="EMBL/GenBank/DDBJ databases">
        <authorList>
            <person name="Chiriac C."/>
            <person name="Salcher M."/>
            <person name="Ghai R."/>
            <person name="Kavagutti S V."/>
        </authorList>
    </citation>
    <scope>NUCLEOTIDE SEQUENCE</scope>
</reference>